<dbReference type="PANTHER" id="PTHR31257:SF21">
    <property type="entry name" value="OS07G0683600 PROTEIN"/>
    <property type="match status" value="1"/>
</dbReference>
<sequence length="192" mass="21697">MCKQICKVCNGICTCHYCKGAETVRIHSKANANYNVAVRGTVGHGTCIVMADDTDSSQLWLKDDKMAWTFDKKGGFSIVHKDTMKAIRVAPEEGKQVLLADYDPRKLDESLIWYQSSNRGRNYHTIYNGTSETVLHALRCTQCELMQPCTEGNAHMKENTLVVVMKDRTKKDDPATVAMNQLWKLTPSKCRF</sequence>
<evidence type="ECO:0000313" key="3">
    <source>
        <dbReference type="Proteomes" id="UP000006727"/>
    </source>
</evidence>
<dbReference type="RefSeq" id="XP_024371314.1">
    <property type="nucleotide sequence ID" value="XM_024515546.2"/>
</dbReference>
<dbReference type="RefSeq" id="XP_024371313.1">
    <property type="nucleotide sequence ID" value="XM_024515545.2"/>
</dbReference>
<dbReference type="Proteomes" id="UP000006727">
    <property type="component" value="Chromosome 3"/>
</dbReference>
<dbReference type="GeneID" id="112280252"/>
<reference evidence="1 3" key="1">
    <citation type="journal article" date="2008" name="Science">
        <title>The Physcomitrella genome reveals evolutionary insights into the conquest of land by plants.</title>
        <authorList>
            <person name="Rensing S."/>
            <person name="Lang D."/>
            <person name="Zimmer A."/>
            <person name="Terry A."/>
            <person name="Salamov A."/>
            <person name="Shapiro H."/>
            <person name="Nishiyama T."/>
            <person name="Perroud P.-F."/>
            <person name="Lindquist E."/>
            <person name="Kamisugi Y."/>
            <person name="Tanahashi T."/>
            <person name="Sakakibara K."/>
            <person name="Fujita T."/>
            <person name="Oishi K."/>
            <person name="Shin-I T."/>
            <person name="Kuroki Y."/>
            <person name="Toyoda A."/>
            <person name="Suzuki Y."/>
            <person name="Hashimoto A."/>
            <person name="Yamaguchi K."/>
            <person name="Sugano A."/>
            <person name="Kohara Y."/>
            <person name="Fujiyama A."/>
            <person name="Anterola A."/>
            <person name="Aoki S."/>
            <person name="Ashton N."/>
            <person name="Barbazuk W.B."/>
            <person name="Barker E."/>
            <person name="Bennetzen J."/>
            <person name="Bezanilla M."/>
            <person name="Blankenship R."/>
            <person name="Cho S.H."/>
            <person name="Dutcher S."/>
            <person name="Estelle M."/>
            <person name="Fawcett J.A."/>
            <person name="Gundlach H."/>
            <person name="Hanada K."/>
            <person name="Heyl A."/>
            <person name="Hicks K.A."/>
            <person name="Hugh J."/>
            <person name="Lohr M."/>
            <person name="Mayer K."/>
            <person name="Melkozernov A."/>
            <person name="Murata T."/>
            <person name="Nelson D."/>
            <person name="Pils B."/>
            <person name="Prigge M."/>
            <person name="Reiss B."/>
            <person name="Renner T."/>
            <person name="Rombauts S."/>
            <person name="Rushton P."/>
            <person name="Sanderfoot A."/>
            <person name="Schween G."/>
            <person name="Shiu S.-H."/>
            <person name="Stueber K."/>
            <person name="Theodoulou F.L."/>
            <person name="Tu H."/>
            <person name="Van de Peer Y."/>
            <person name="Verrier P.J."/>
            <person name="Waters E."/>
            <person name="Wood A."/>
            <person name="Yang L."/>
            <person name="Cove D."/>
            <person name="Cuming A."/>
            <person name="Hasebe M."/>
            <person name="Lucas S."/>
            <person name="Mishler D.B."/>
            <person name="Reski R."/>
            <person name="Grigoriev I."/>
            <person name="Quatrano R.S."/>
            <person name="Boore J.L."/>
        </authorList>
    </citation>
    <scope>NUCLEOTIDE SEQUENCE [LARGE SCALE GENOMIC DNA]</scope>
    <source>
        <strain evidence="2 3">cv. Gransden 2004</strain>
    </source>
</reference>
<name>A0A2K1KVL2_PHYPA</name>
<reference evidence="1 3" key="2">
    <citation type="journal article" date="2018" name="Plant J.">
        <title>The Physcomitrella patens chromosome-scale assembly reveals moss genome structure and evolution.</title>
        <authorList>
            <person name="Lang D."/>
            <person name="Ullrich K.K."/>
            <person name="Murat F."/>
            <person name="Fuchs J."/>
            <person name="Jenkins J."/>
            <person name="Haas F.B."/>
            <person name="Piednoel M."/>
            <person name="Gundlach H."/>
            <person name="Van Bel M."/>
            <person name="Meyberg R."/>
            <person name="Vives C."/>
            <person name="Morata J."/>
            <person name="Symeonidi A."/>
            <person name="Hiss M."/>
            <person name="Muchero W."/>
            <person name="Kamisugi Y."/>
            <person name="Saleh O."/>
            <person name="Blanc G."/>
            <person name="Decker E.L."/>
            <person name="van Gessel N."/>
            <person name="Grimwood J."/>
            <person name="Hayes R.D."/>
            <person name="Graham S.W."/>
            <person name="Gunter L.E."/>
            <person name="McDaniel S.F."/>
            <person name="Hoernstein S.N.W."/>
            <person name="Larsson A."/>
            <person name="Li F.W."/>
            <person name="Perroud P.F."/>
            <person name="Phillips J."/>
            <person name="Ranjan P."/>
            <person name="Rokshar D.S."/>
            <person name="Rothfels C.J."/>
            <person name="Schneider L."/>
            <person name="Shu S."/>
            <person name="Stevenson D.W."/>
            <person name="Thummler F."/>
            <person name="Tillich M."/>
            <person name="Villarreal Aguilar J.C."/>
            <person name="Widiez T."/>
            <person name="Wong G.K."/>
            <person name="Wymore A."/>
            <person name="Zhang Y."/>
            <person name="Zimmer A.D."/>
            <person name="Quatrano R.S."/>
            <person name="Mayer K.F.X."/>
            <person name="Goodstein D."/>
            <person name="Casacuberta J.M."/>
            <person name="Vandepoele K."/>
            <person name="Reski R."/>
            <person name="Cuming A.C."/>
            <person name="Tuskan G.A."/>
            <person name="Maumus F."/>
            <person name="Salse J."/>
            <person name="Schmutz J."/>
            <person name="Rensing S.A."/>
        </authorList>
    </citation>
    <scope>NUCLEOTIDE SEQUENCE [LARGE SCALE GENOMIC DNA]</scope>
    <source>
        <strain evidence="2 3">cv. Gransden 2004</strain>
    </source>
</reference>
<organism evidence="1">
    <name type="scientific">Physcomitrium patens</name>
    <name type="common">Spreading-leaved earth moss</name>
    <name type="synonym">Physcomitrella patens</name>
    <dbReference type="NCBI Taxonomy" id="3218"/>
    <lineage>
        <taxon>Eukaryota</taxon>
        <taxon>Viridiplantae</taxon>
        <taxon>Streptophyta</taxon>
        <taxon>Embryophyta</taxon>
        <taxon>Bryophyta</taxon>
        <taxon>Bryophytina</taxon>
        <taxon>Bryopsida</taxon>
        <taxon>Funariidae</taxon>
        <taxon>Funariales</taxon>
        <taxon>Funariaceae</taxon>
        <taxon>Physcomitrium</taxon>
    </lineage>
</organism>
<evidence type="ECO:0000313" key="1">
    <source>
        <dbReference type="EMBL" id="PNR57786.1"/>
    </source>
</evidence>
<dbReference type="InterPro" id="IPR035992">
    <property type="entry name" value="Ricin_B-like_lectins"/>
</dbReference>
<evidence type="ECO:0008006" key="4">
    <source>
        <dbReference type="Google" id="ProtNLM"/>
    </source>
</evidence>
<dbReference type="InterPro" id="IPR040249">
    <property type="entry name" value="Ricin_B-like_lectin_EULS3-like"/>
</dbReference>
<gene>
    <name evidence="2" type="primary">LOC112280252</name>
    <name evidence="1" type="ORF">PHYPA_004780</name>
</gene>
<dbReference type="PaxDb" id="3218-PP1S47_199V6.1"/>
<dbReference type="Gramene" id="Pp3c3_21990V3.1">
    <property type="protein sequence ID" value="PAC:32944937.CDS.1"/>
    <property type="gene ID" value="Pp3c3_21990"/>
</dbReference>
<dbReference type="OrthoDB" id="7769065at2759"/>
<dbReference type="PANTHER" id="PTHR31257">
    <property type="entry name" value="RICIN B-LIKE LECTIN EULS3"/>
    <property type="match status" value="1"/>
</dbReference>
<dbReference type="EMBL" id="ABEU02000003">
    <property type="protein sequence ID" value="PNR57786.1"/>
    <property type="molecule type" value="Genomic_DNA"/>
</dbReference>
<dbReference type="EnsemblPlants" id="Pp3c3_21990V3.1">
    <property type="protein sequence ID" value="PAC:32944937.CDS.1"/>
    <property type="gene ID" value="Pp3c3_21990"/>
</dbReference>
<keyword evidence="3" id="KW-1185">Reference proteome</keyword>
<proteinExistence type="predicted"/>
<protein>
    <recommendedName>
        <fullName evidence="4">Ricin B lectin domain-containing protein</fullName>
    </recommendedName>
</protein>
<dbReference type="AlphaFoldDB" id="A0A2K1KVL2"/>
<accession>A0A2K1KVL2</accession>
<dbReference type="SUPFAM" id="SSF50370">
    <property type="entry name" value="Ricin B-like lectins"/>
    <property type="match status" value="1"/>
</dbReference>
<dbReference type="CDD" id="cd23431">
    <property type="entry name" value="beta-trefoil_Ricin_AtEULS3-like"/>
    <property type="match status" value="1"/>
</dbReference>
<reference evidence="2" key="3">
    <citation type="submission" date="2020-12" db="UniProtKB">
        <authorList>
            <consortium name="EnsemblPlants"/>
        </authorList>
    </citation>
    <scope>IDENTIFICATION</scope>
</reference>
<evidence type="ECO:0000313" key="2">
    <source>
        <dbReference type="EnsemblPlants" id="PAC:32944937.CDS.1"/>
    </source>
</evidence>